<dbReference type="NCBIfam" id="NF008594">
    <property type="entry name" value="PRK11561.1"/>
    <property type="match status" value="1"/>
</dbReference>
<evidence type="ECO:0000259" key="7">
    <source>
        <dbReference type="Pfam" id="PF02770"/>
    </source>
</evidence>
<name>A0A377AR72_ECOLX</name>
<evidence type="ECO:0000256" key="4">
    <source>
        <dbReference type="ARBA" id="ARBA00022827"/>
    </source>
</evidence>
<dbReference type="InterPro" id="IPR052904">
    <property type="entry name" value="Acyl-CoA_dehydrogenase-like"/>
</dbReference>
<dbReference type="Pfam" id="PF00441">
    <property type="entry name" value="Acyl-CoA_dh_1"/>
    <property type="match status" value="1"/>
</dbReference>
<dbReference type="AlphaFoldDB" id="A0A377AR72"/>
<dbReference type="SUPFAM" id="SSF56645">
    <property type="entry name" value="Acyl-CoA dehydrogenase NM domain-like"/>
    <property type="match status" value="1"/>
</dbReference>
<dbReference type="PROSITE" id="PS00072">
    <property type="entry name" value="ACYL_COA_DH_1"/>
    <property type="match status" value="1"/>
</dbReference>
<dbReference type="Proteomes" id="UP000254052">
    <property type="component" value="Unassembled WGS sequence"/>
</dbReference>
<feature type="domain" description="Adaptive response protein AidB N-terminal" evidence="8">
    <location>
        <begin position="26"/>
        <end position="183"/>
    </location>
</feature>
<dbReference type="PANTHER" id="PTHR42707">
    <property type="entry name" value="ACYL-COA DEHYDROGENASE"/>
    <property type="match status" value="1"/>
</dbReference>
<evidence type="ECO:0000313" key="9">
    <source>
        <dbReference type="EMBL" id="STL28507.1"/>
    </source>
</evidence>
<dbReference type="GO" id="GO:0003995">
    <property type="term" value="F:acyl-CoA dehydrogenase activity"/>
    <property type="evidence" value="ECO:0007669"/>
    <property type="project" value="InterPro"/>
</dbReference>
<keyword evidence="5 9" id="KW-0560">Oxidoreductase</keyword>
<feature type="domain" description="Acyl-CoA oxidase/dehydrogenase middle" evidence="7">
    <location>
        <begin position="198"/>
        <end position="291"/>
    </location>
</feature>
<organism evidence="9 10">
    <name type="scientific">Escherichia coli</name>
    <dbReference type="NCBI Taxonomy" id="562"/>
    <lineage>
        <taxon>Bacteria</taxon>
        <taxon>Pseudomonadati</taxon>
        <taxon>Pseudomonadota</taxon>
        <taxon>Gammaproteobacteria</taxon>
        <taxon>Enterobacterales</taxon>
        <taxon>Enterobacteriaceae</taxon>
        <taxon>Escherichia</taxon>
    </lineage>
</organism>
<dbReference type="PROSITE" id="PS00073">
    <property type="entry name" value="ACYL_COA_DH_2"/>
    <property type="match status" value="1"/>
</dbReference>
<dbReference type="Gene3D" id="2.40.110.20">
    <property type="match status" value="1"/>
</dbReference>
<dbReference type="PANTHER" id="PTHR42707:SF3">
    <property type="entry name" value="ACYL-COA DEHYDROGENASE AIDB-RELATED"/>
    <property type="match status" value="1"/>
</dbReference>
<dbReference type="InterPro" id="IPR006091">
    <property type="entry name" value="Acyl-CoA_Oxase/DH_mid-dom"/>
</dbReference>
<dbReference type="EMBL" id="UGED01000005">
    <property type="protein sequence ID" value="STL28507.1"/>
    <property type="molecule type" value="Genomic_DNA"/>
</dbReference>
<evidence type="ECO:0000256" key="5">
    <source>
        <dbReference type="RuleBase" id="RU362125"/>
    </source>
</evidence>
<evidence type="ECO:0000259" key="8">
    <source>
        <dbReference type="Pfam" id="PF18158"/>
    </source>
</evidence>
<dbReference type="InterPro" id="IPR006089">
    <property type="entry name" value="Acyl-CoA_DH_CS"/>
</dbReference>
<keyword evidence="3 5" id="KW-0285">Flavoprotein</keyword>
<gene>
    <name evidence="9" type="primary">aidB</name>
    <name evidence="9" type="ORF">NCTC9962_01798</name>
</gene>
<keyword evidence="4 5" id="KW-0274">FAD</keyword>
<evidence type="ECO:0000256" key="2">
    <source>
        <dbReference type="ARBA" id="ARBA00009347"/>
    </source>
</evidence>
<dbReference type="InterPro" id="IPR009075">
    <property type="entry name" value="AcylCo_DH/oxidase_C"/>
</dbReference>
<proteinExistence type="inferred from homology"/>
<protein>
    <submittedName>
        <fullName evidence="9">Isovaleryl CoA dehydrogenase</fullName>
        <ecNumber evidence="9">1.3.99.-</ecNumber>
    </submittedName>
</protein>
<dbReference type="InterPro" id="IPR036250">
    <property type="entry name" value="AcylCo_DH-like_C"/>
</dbReference>
<evidence type="ECO:0000259" key="6">
    <source>
        <dbReference type="Pfam" id="PF00441"/>
    </source>
</evidence>
<dbReference type="Gene3D" id="1.20.140.10">
    <property type="entry name" value="Butyryl-CoA Dehydrogenase, subunit A, domain 3"/>
    <property type="match status" value="1"/>
</dbReference>
<dbReference type="SUPFAM" id="SSF47203">
    <property type="entry name" value="Acyl-CoA dehydrogenase C-terminal domain-like"/>
    <property type="match status" value="1"/>
</dbReference>
<sequence>MAVTILMVMPLMEGDTVHWQTHTVFNQPIPLNNSNLYLSDGALCEAVTREGAGWDSDFLASIGQQLGTAESLELGRLANVNPPELLALRCARTPSGRCAFSPRLAPADAGAMYQSGAQFAWEEDARSGAFVARAARFMLHAQVEAGSLCPITMTFAATPLLLQMLPAPFQDWTTPLLSDRYDSHLLPGGQKRGLLIGMGMTEKQGGSDVMSNTTRAERLEDGSYRLVGHKWFFLGSAKRCASGAGADRGWSVLLFVPRFLPDGQRNAIRLERLKDKLGNRSNASCEVEFQDAIGWLLGQEGEGIRLILKMGGMTRFDCALGSHAMMRRAFSLAIYHAHQRHVFGNPLIQQPLMRHVLSRMALQLEGQTALLFRLARAWDRRADAKEALWARLFTPAAKFVICKRGMPFVAEAMEVLGGIGYCEESELPRLYREMPVNSIWEGSGNIMCLDVLRVLNKQAGVYDLLSEAFVEVKGQDRYFDRAVRRLQQQLRKPAEELGREITHQLFLLGCGAQMLKYASPPMAQAWCQVMLDTRGGVRLSEQIQNDLLLRATGGVCV</sequence>
<dbReference type="FunFam" id="1.20.140.10:FF:000022">
    <property type="entry name" value="Acyl-CoA dehydrogenase FadE8"/>
    <property type="match status" value="1"/>
</dbReference>
<evidence type="ECO:0000256" key="1">
    <source>
        <dbReference type="ARBA" id="ARBA00001974"/>
    </source>
</evidence>
<evidence type="ECO:0000313" key="10">
    <source>
        <dbReference type="Proteomes" id="UP000254052"/>
    </source>
</evidence>
<comment type="cofactor">
    <cofactor evidence="1 5">
        <name>FAD</name>
        <dbReference type="ChEBI" id="CHEBI:57692"/>
    </cofactor>
</comment>
<dbReference type="EC" id="1.3.99.-" evidence="9"/>
<comment type="similarity">
    <text evidence="2 5">Belongs to the acyl-CoA dehydrogenase family.</text>
</comment>
<dbReference type="InterPro" id="IPR009100">
    <property type="entry name" value="AcylCoA_DH/oxidase_NM_dom_sf"/>
</dbReference>
<feature type="domain" description="Acyl-CoA dehydrogenase/oxidase C-terminal" evidence="6">
    <location>
        <begin position="301"/>
        <end position="454"/>
    </location>
</feature>
<dbReference type="Pfam" id="PF18158">
    <property type="entry name" value="AidB_N"/>
    <property type="match status" value="1"/>
</dbReference>
<dbReference type="Pfam" id="PF02770">
    <property type="entry name" value="Acyl-CoA_dh_M"/>
    <property type="match status" value="1"/>
</dbReference>
<evidence type="ECO:0000256" key="3">
    <source>
        <dbReference type="ARBA" id="ARBA00022630"/>
    </source>
</evidence>
<accession>A0A377AR72</accession>
<reference evidence="9 10" key="1">
    <citation type="submission" date="2018-06" db="EMBL/GenBank/DDBJ databases">
        <authorList>
            <consortium name="Pathogen Informatics"/>
            <person name="Doyle S."/>
        </authorList>
    </citation>
    <scope>NUCLEOTIDE SEQUENCE [LARGE SCALE GENOMIC DNA]</scope>
    <source>
        <strain evidence="9 10">NCTC9962</strain>
    </source>
</reference>
<dbReference type="InterPro" id="IPR041504">
    <property type="entry name" value="AidB_N"/>
</dbReference>